<comment type="caution">
    <text evidence="1">The sequence shown here is derived from an EMBL/GenBank/DDBJ whole genome shotgun (WGS) entry which is preliminary data.</text>
</comment>
<evidence type="ECO:0000313" key="2">
    <source>
        <dbReference type="Proteomes" id="UP001515943"/>
    </source>
</evidence>
<protein>
    <recommendedName>
        <fullName evidence="3">Tail assembly chaperone</fullName>
    </recommendedName>
</protein>
<proteinExistence type="predicted"/>
<keyword evidence="2" id="KW-1185">Reference proteome</keyword>
<gene>
    <name evidence="1" type="ORF">FXN61_00795</name>
</gene>
<accession>A0ABX1F975</accession>
<name>A0ABX1F975_9PSEU</name>
<dbReference type="Proteomes" id="UP001515943">
    <property type="component" value="Unassembled WGS sequence"/>
</dbReference>
<dbReference type="RefSeq" id="WP_167969308.1">
    <property type="nucleotide sequence ID" value="NZ_VSRL01000002.1"/>
</dbReference>
<dbReference type="EMBL" id="VSRL01000002">
    <property type="protein sequence ID" value="NKE55440.1"/>
    <property type="molecule type" value="Genomic_DNA"/>
</dbReference>
<evidence type="ECO:0008006" key="3">
    <source>
        <dbReference type="Google" id="ProtNLM"/>
    </source>
</evidence>
<reference evidence="1 2" key="1">
    <citation type="submission" date="2019-08" db="EMBL/GenBank/DDBJ databases">
        <title>Lentzea from Indian Himalayas.</title>
        <authorList>
            <person name="Mandal S."/>
            <person name="Mallick Gupta A."/>
            <person name="Maiti P.K."/>
            <person name="Sarkar J."/>
            <person name="Mandal S."/>
        </authorList>
    </citation>
    <scope>NUCLEOTIDE SEQUENCE [LARGE SCALE GENOMIC DNA]</scope>
    <source>
        <strain evidence="1 2">PSKA42</strain>
    </source>
</reference>
<evidence type="ECO:0000313" key="1">
    <source>
        <dbReference type="EMBL" id="NKE55440.1"/>
    </source>
</evidence>
<sequence>MSNRQRREATGAPAAASGTALMWRGKRFTLPTPENYPLDAIEAEEDGRTLAALRMILGTEQYATFREIAKTTGDAENFSQAIMRELKRGNR</sequence>
<organism evidence="1 2">
    <name type="scientific">Lentzea indica</name>
    <dbReference type="NCBI Taxonomy" id="2604800"/>
    <lineage>
        <taxon>Bacteria</taxon>
        <taxon>Bacillati</taxon>
        <taxon>Actinomycetota</taxon>
        <taxon>Actinomycetes</taxon>
        <taxon>Pseudonocardiales</taxon>
        <taxon>Pseudonocardiaceae</taxon>
        <taxon>Lentzea</taxon>
    </lineage>
</organism>